<organism evidence="1 2">
    <name type="scientific">Coptis chinensis</name>
    <dbReference type="NCBI Taxonomy" id="261450"/>
    <lineage>
        <taxon>Eukaryota</taxon>
        <taxon>Viridiplantae</taxon>
        <taxon>Streptophyta</taxon>
        <taxon>Embryophyta</taxon>
        <taxon>Tracheophyta</taxon>
        <taxon>Spermatophyta</taxon>
        <taxon>Magnoliopsida</taxon>
        <taxon>Ranunculales</taxon>
        <taxon>Ranunculaceae</taxon>
        <taxon>Coptidoideae</taxon>
        <taxon>Coptis</taxon>
    </lineage>
</organism>
<evidence type="ECO:0000313" key="2">
    <source>
        <dbReference type="Proteomes" id="UP000631114"/>
    </source>
</evidence>
<dbReference type="EMBL" id="JADFTS010000004">
    <property type="protein sequence ID" value="KAF9608714.1"/>
    <property type="molecule type" value="Genomic_DNA"/>
</dbReference>
<sequence>MWTPVTLDKKYCFFRDVTYYQGNFYAVHNNGYVVVVRGLETPEFLPCTKRIISESPGKVANRAQQAIKEKPTELIGMGLKKVKLQGESILVPIVDRNTWPQWSMAVTQNAFQCFMLIMYAKL</sequence>
<proteinExistence type="predicted"/>
<gene>
    <name evidence="1" type="ORF">IFM89_010846</name>
</gene>
<keyword evidence="2" id="KW-1185">Reference proteome</keyword>
<evidence type="ECO:0000313" key="1">
    <source>
        <dbReference type="EMBL" id="KAF9608714.1"/>
    </source>
</evidence>
<protein>
    <submittedName>
        <fullName evidence="1">Uncharacterized protein</fullName>
    </submittedName>
</protein>
<dbReference type="Proteomes" id="UP000631114">
    <property type="component" value="Unassembled WGS sequence"/>
</dbReference>
<accession>A0A835I134</accession>
<comment type="caution">
    <text evidence="1">The sequence shown here is derived from an EMBL/GenBank/DDBJ whole genome shotgun (WGS) entry which is preliminary data.</text>
</comment>
<dbReference type="AlphaFoldDB" id="A0A835I134"/>
<reference evidence="1 2" key="1">
    <citation type="submission" date="2020-10" db="EMBL/GenBank/DDBJ databases">
        <title>The Coptis chinensis genome and diversification of protoberbering-type alkaloids.</title>
        <authorList>
            <person name="Wang B."/>
            <person name="Shu S."/>
            <person name="Song C."/>
            <person name="Liu Y."/>
        </authorList>
    </citation>
    <scope>NUCLEOTIDE SEQUENCE [LARGE SCALE GENOMIC DNA]</scope>
    <source>
        <strain evidence="1">HL-2020</strain>
        <tissue evidence="1">Leaf</tissue>
    </source>
</reference>
<name>A0A835I134_9MAGN</name>